<name>A0A7L5ECT4_9SPHI</name>
<protein>
    <submittedName>
        <fullName evidence="1">Uncharacterized protein</fullName>
    </submittedName>
</protein>
<reference evidence="1 2" key="1">
    <citation type="submission" date="2020-04" db="EMBL/GenBank/DDBJ databases">
        <title>Genome sequencing of novel species.</title>
        <authorList>
            <person name="Heo J."/>
            <person name="Kim S.-J."/>
            <person name="Kim J.-S."/>
            <person name="Hong S.-B."/>
            <person name="Kwon S.-W."/>
        </authorList>
    </citation>
    <scope>NUCLEOTIDE SEQUENCE [LARGE SCALE GENOMIC DNA]</scope>
    <source>
        <strain evidence="1 2">F39-2</strain>
    </source>
</reference>
<dbReference type="KEGG" id="mrob:HH214_21325"/>
<proteinExistence type="predicted"/>
<accession>A0A7L5ECT4</accession>
<gene>
    <name evidence="1" type="ORF">HH214_21325</name>
</gene>
<evidence type="ECO:0000313" key="2">
    <source>
        <dbReference type="Proteomes" id="UP000503278"/>
    </source>
</evidence>
<evidence type="ECO:0000313" key="1">
    <source>
        <dbReference type="EMBL" id="QJD98236.1"/>
    </source>
</evidence>
<dbReference type="InterPro" id="IPR016181">
    <property type="entry name" value="Acyl_CoA_acyltransferase"/>
</dbReference>
<dbReference type="SUPFAM" id="SSF55729">
    <property type="entry name" value="Acyl-CoA N-acyltransferases (Nat)"/>
    <property type="match status" value="1"/>
</dbReference>
<sequence>MAFGGNMCEIRHLCFFIHPVSLLMEIPGFVVKVENGLDVKAFLEKNFPGFNPTEVSAQADALLGPMAITAITRKWTLTDPPPHINFYFGSKDAFVEKTGVCLSRTFRCTEQGVVVHHDYFTIPEQHRHQGTGIKILKSWFDLYVAMNIRKILVHATLEDGGYVWARVGFKATRRDEVDKILARAKRELTTERFSVIQGYYDDHYNNFVDQPFPLEYWARISYMKSVLKASSWHGQIDLTNESEMTNFNKYVSQ</sequence>
<dbReference type="Proteomes" id="UP000503278">
    <property type="component" value="Chromosome"/>
</dbReference>
<keyword evidence="2" id="KW-1185">Reference proteome</keyword>
<dbReference type="AlphaFoldDB" id="A0A7L5ECT4"/>
<dbReference type="EMBL" id="CP051682">
    <property type="protein sequence ID" value="QJD98236.1"/>
    <property type="molecule type" value="Genomic_DNA"/>
</dbReference>
<organism evidence="1 2">
    <name type="scientific">Mucilaginibacter robiniae</name>
    <dbReference type="NCBI Taxonomy" id="2728022"/>
    <lineage>
        <taxon>Bacteria</taxon>
        <taxon>Pseudomonadati</taxon>
        <taxon>Bacteroidota</taxon>
        <taxon>Sphingobacteriia</taxon>
        <taxon>Sphingobacteriales</taxon>
        <taxon>Sphingobacteriaceae</taxon>
        <taxon>Mucilaginibacter</taxon>
    </lineage>
</organism>
<dbReference type="RefSeq" id="WP_169610978.1">
    <property type="nucleotide sequence ID" value="NZ_CP051682.1"/>
</dbReference>